<sequence length="318" mass="36025">MKNKKVPKDNSGTIKTNLRRFIIVATIVYTILVLYFMFLGFNRTDARINYSKYTFILIPEVIPLRFPELTMSWLYDFGNIAAFIPFGIIVPLLYRIRFRKFISLFVLVISSLEILQSLTFMGTFDIADIISNTLGAIIGFIAFKVGFSTGITFSKLVASAVSILISILLIIVVSETINYGVHVNETIGQVQSITEISKTAPETEPLSSFMVQGENANPTLNLYSSRDGISKEYLFKVDRENPWIYATCGIPDGEEYKGSVTILVNGEELFQFSGKDEDRNIHKMKTFYNAELKEMKIIVTGNAKVWDVGIAKIKHWWE</sequence>
<dbReference type="RefSeq" id="WP_104439842.1">
    <property type="nucleotide sequence ID" value="NZ_PTJA01000023.1"/>
</dbReference>
<dbReference type="AlphaFoldDB" id="A0A2S6HBA4"/>
<dbReference type="OrthoDB" id="9805025at2"/>
<dbReference type="Pfam" id="PF04892">
    <property type="entry name" value="VanZ"/>
    <property type="match status" value="1"/>
</dbReference>
<feature type="transmembrane region" description="Helical" evidence="1">
    <location>
        <begin position="156"/>
        <end position="174"/>
    </location>
</feature>
<dbReference type="Proteomes" id="UP000237749">
    <property type="component" value="Unassembled WGS sequence"/>
</dbReference>
<protein>
    <submittedName>
        <fullName evidence="3">Glycopeptide antibiotics resistance protein</fullName>
    </submittedName>
</protein>
<evidence type="ECO:0000313" key="3">
    <source>
        <dbReference type="EMBL" id="PPK74701.1"/>
    </source>
</evidence>
<keyword evidence="1" id="KW-0812">Transmembrane</keyword>
<evidence type="ECO:0000313" key="4">
    <source>
        <dbReference type="Proteomes" id="UP000237749"/>
    </source>
</evidence>
<evidence type="ECO:0000259" key="2">
    <source>
        <dbReference type="Pfam" id="PF04892"/>
    </source>
</evidence>
<keyword evidence="1" id="KW-1133">Transmembrane helix</keyword>
<organism evidence="3 4">
    <name type="scientific">Lacrimispora xylanisolvens</name>
    <dbReference type="NCBI Taxonomy" id="384636"/>
    <lineage>
        <taxon>Bacteria</taxon>
        <taxon>Bacillati</taxon>
        <taxon>Bacillota</taxon>
        <taxon>Clostridia</taxon>
        <taxon>Lachnospirales</taxon>
        <taxon>Lachnospiraceae</taxon>
        <taxon>Lacrimispora</taxon>
    </lineage>
</organism>
<evidence type="ECO:0000256" key="1">
    <source>
        <dbReference type="SAM" id="Phobius"/>
    </source>
</evidence>
<feature type="transmembrane region" description="Helical" evidence="1">
    <location>
        <begin position="21"/>
        <end position="41"/>
    </location>
</feature>
<name>A0A2S6HBA4_9FIRM</name>
<dbReference type="EMBL" id="PTJA01000023">
    <property type="protein sequence ID" value="PPK74701.1"/>
    <property type="molecule type" value="Genomic_DNA"/>
</dbReference>
<feature type="domain" description="VanZ-like" evidence="2">
    <location>
        <begin position="27"/>
        <end position="145"/>
    </location>
</feature>
<dbReference type="InterPro" id="IPR006976">
    <property type="entry name" value="VanZ-like"/>
</dbReference>
<feature type="transmembrane region" description="Helical" evidence="1">
    <location>
        <begin position="73"/>
        <end position="94"/>
    </location>
</feature>
<reference evidence="3 4" key="1">
    <citation type="submission" date="2018-02" db="EMBL/GenBank/DDBJ databases">
        <title>Genomic Encyclopedia of Archaeal and Bacterial Type Strains, Phase II (KMG-II): from individual species to whole genera.</title>
        <authorList>
            <person name="Goeker M."/>
        </authorList>
    </citation>
    <scope>NUCLEOTIDE SEQUENCE [LARGE SCALE GENOMIC DNA]</scope>
    <source>
        <strain evidence="3 4">DSM 3808</strain>
    </source>
</reference>
<keyword evidence="1" id="KW-0472">Membrane</keyword>
<keyword evidence="4" id="KW-1185">Reference proteome</keyword>
<comment type="caution">
    <text evidence="3">The sequence shown here is derived from an EMBL/GenBank/DDBJ whole genome shotgun (WGS) entry which is preliminary data.</text>
</comment>
<feature type="transmembrane region" description="Helical" evidence="1">
    <location>
        <begin position="129"/>
        <end position="147"/>
    </location>
</feature>
<proteinExistence type="predicted"/>
<gene>
    <name evidence="3" type="ORF">BXY41_12316</name>
</gene>
<feature type="transmembrane region" description="Helical" evidence="1">
    <location>
        <begin position="101"/>
        <end position="123"/>
    </location>
</feature>
<accession>A0A2S6HBA4</accession>